<name>A0A081AW62_PHYNI</name>
<evidence type="ECO:0000313" key="3">
    <source>
        <dbReference type="EMBL" id="ETO83123.1"/>
    </source>
</evidence>
<feature type="signal peptide" evidence="2">
    <location>
        <begin position="1"/>
        <end position="22"/>
    </location>
</feature>
<keyword evidence="2" id="KW-0732">Signal</keyword>
<dbReference type="Proteomes" id="UP000028582">
    <property type="component" value="Unassembled WGS sequence"/>
</dbReference>
<evidence type="ECO:0000256" key="1">
    <source>
        <dbReference type="SAM" id="MobiDB-lite"/>
    </source>
</evidence>
<feature type="region of interest" description="Disordered" evidence="1">
    <location>
        <begin position="38"/>
        <end position="71"/>
    </location>
</feature>
<comment type="caution">
    <text evidence="3">The sequence shown here is derived from an EMBL/GenBank/DDBJ whole genome shotgun (WGS) entry which is preliminary data.</text>
</comment>
<protein>
    <recommendedName>
        <fullName evidence="5">RxLR effector protein</fullName>
    </recommendedName>
</protein>
<evidence type="ECO:0000313" key="4">
    <source>
        <dbReference type="Proteomes" id="UP000028582"/>
    </source>
</evidence>
<sequence length="103" mass="11818">MRLVRLVLAIVVGLIVTVDCMATTNDAHEIDTSMEYAPSLRRELDERSTESEERGRRGGGRSRIQRTRTHTSIGLMYPNATTYLKEALSRFKSWLKRTFGKKE</sequence>
<evidence type="ECO:0008006" key="5">
    <source>
        <dbReference type="Google" id="ProtNLM"/>
    </source>
</evidence>
<reference evidence="3 4" key="1">
    <citation type="submission" date="2013-11" db="EMBL/GenBank/DDBJ databases">
        <title>The Genome Sequence of Phytophthora parasitica P1976.</title>
        <authorList>
            <consortium name="The Broad Institute Genomics Platform"/>
            <person name="Russ C."/>
            <person name="Tyler B."/>
            <person name="Panabieres F."/>
            <person name="Shan W."/>
            <person name="Tripathy S."/>
            <person name="Grunwald N."/>
            <person name="Machado M."/>
            <person name="Johnson C.S."/>
            <person name="Walker B."/>
            <person name="Young S."/>
            <person name="Zeng Q."/>
            <person name="Gargeya S."/>
            <person name="Fitzgerald M."/>
            <person name="Haas B."/>
            <person name="Abouelleil A."/>
            <person name="Allen A.W."/>
            <person name="Alvarado L."/>
            <person name="Arachchi H.M."/>
            <person name="Berlin A.M."/>
            <person name="Chapman S.B."/>
            <person name="Gainer-Dewar J."/>
            <person name="Goldberg J."/>
            <person name="Griggs A."/>
            <person name="Gujja S."/>
            <person name="Hansen M."/>
            <person name="Howarth C."/>
            <person name="Imamovic A."/>
            <person name="Ireland A."/>
            <person name="Larimer J."/>
            <person name="McCowan C."/>
            <person name="Murphy C."/>
            <person name="Pearson M."/>
            <person name="Poon T.W."/>
            <person name="Priest M."/>
            <person name="Roberts A."/>
            <person name="Saif S."/>
            <person name="Shea T."/>
            <person name="Sisk P."/>
            <person name="Sykes S."/>
            <person name="Wortman J."/>
            <person name="Nusbaum C."/>
            <person name="Birren B."/>
        </authorList>
    </citation>
    <scope>NUCLEOTIDE SEQUENCE [LARGE SCALE GENOMIC DNA]</scope>
    <source>
        <strain evidence="3 4">P1976</strain>
    </source>
</reference>
<feature type="chain" id="PRO_5001754519" description="RxLR effector protein" evidence="2">
    <location>
        <begin position="23"/>
        <end position="103"/>
    </location>
</feature>
<feature type="compositionally biased region" description="Basic residues" evidence="1">
    <location>
        <begin position="57"/>
        <end position="69"/>
    </location>
</feature>
<dbReference type="AlphaFoldDB" id="A0A081AW62"/>
<feature type="compositionally biased region" description="Basic and acidic residues" evidence="1">
    <location>
        <begin position="40"/>
        <end position="56"/>
    </location>
</feature>
<accession>A0A081AW62</accession>
<proteinExistence type="predicted"/>
<organism evidence="3 4">
    <name type="scientific">Phytophthora nicotianae P1976</name>
    <dbReference type="NCBI Taxonomy" id="1317066"/>
    <lineage>
        <taxon>Eukaryota</taxon>
        <taxon>Sar</taxon>
        <taxon>Stramenopiles</taxon>
        <taxon>Oomycota</taxon>
        <taxon>Peronosporomycetes</taxon>
        <taxon>Peronosporales</taxon>
        <taxon>Peronosporaceae</taxon>
        <taxon>Phytophthora</taxon>
    </lineage>
</organism>
<evidence type="ECO:0000256" key="2">
    <source>
        <dbReference type="SAM" id="SignalP"/>
    </source>
</evidence>
<dbReference type="EMBL" id="ANJA01000556">
    <property type="protein sequence ID" value="ETO83123.1"/>
    <property type="molecule type" value="Genomic_DNA"/>
</dbReference>
<gene>
    <name evidence="3" type="ORF">F444_02802</name>
</gene>